<keyword evidence="4" id="KW-1185">Reference proteome</keyword>
<dbReference type="EnsemblPlants" id="AUR62013447-RA">
    <property type="protein sequence ID" value="AUR62013447-RA:cds"/>
    <property type="gene ID" value="AUR62013447"/>
</dbReference>
<dbReference type="GO" id="GO:0008270">
    <property type="term" value="F:zinc ion binding"/>
    <property type="evidence" value="ECO:0007669"/>
    <property type="project" value="UniProtKB-KW"/>
</dbReference>
<dbReference type="InterPro" id="IPR000477">
    <property type="entry name" value="RT_dom"/>
</dbReference>
<dbReference type="Gramene" id="AUR62013447-RA">
    <property type="protein sequence ID" value="AUR62013447-RA:cds"/>
    <property type="gene ID" value="AUR62013447"/>
</dbReference>
<organism evidence="3 4">
    <name type="scientific">Chenopodium quinoa</name>
    <name type="common">Quinoa</name>
    <dbReference type="NCBI Taxonomy" id="63459"/>
    <lineage>
        <taxon>Eukaryota</taxon>
        <taxon>Viridiplantae</taxon>
        <taxon>Streptophyta</taxon>
        <taxon>Embryophyta</taxon>
        <taxon>Tracheophyta</taxon>
        <taxon>Spermatophyta</taxon>
        <taxon>Magnoliopsida</taxon>
        <taxon>eudicotyledons</taxon>
        <taxon>Gunneridae</taxon>
        <taxon>Pentapetalae</taxon>
        <taxon>Caryophyllales</taxon>
        <taxon>Chenopodiaceae</taxon>
        <taxon>Chenopodioideae</taxon>
        <taxon>Atripliceae</taxon>
        <taxon>Chenopodium</taxon>
    </lineage>
</organism>
<dbReference type="Pfam" id="PF00078">
    <property type="entry name" value="RVT_1"/>
    <property type="match status" value="1"/>
</dbReference>
<dbReference type="InterPro" id="IPR002156">
    <property type="entry name" value="RNaseH_domain"/>
</dbReference>
<dbReference type="OMA" id="DDANNIM"/>
<dbReference type="Pfam" id="PF13456">
    <property type="entry name" value="RVT_3"/>
    <property type="match status" value="1"/>
</dbReference>
<protein>
    <recommendedName>
        <fullName evidence="2">CCHC-type domain-containing protein</fullName>
    </recommendedName>
</protein>
<dbReference type="Gene3D" id="3.60.10.10">
    <property type="entry name" value="Endonuclease/exonuclease/phosphatase"/>
    <property type="match status" value="1"/>
</dbReference>
<dbReference type="InterPro" id="IPR001878">
    <property type="entry name" value="Znf_CCHC"/>
</dbReference>
<dbReference type="PANTHER" id="PTHR31286">
    <property type="entry name" value="GLYCINE-RICH CELL WALL STRUCTURAL PROTEIN 1.8-LIKE"/>
    <property type="match status" value="1"/>
</dbReference>
<reference evidence="3" key="1">
    <citation type="journal article" date="2017" name="Nature">
        <title>The genome of Chenopodium quinoa.</title>
        <authorList>
            <person name="Jarvis D.E."/>
            <person name="Ho Y.S."/>
            <person name="Lightfoot D.J."/>
            <person name="Schmoeckel S.M."/>
            <person name="Li B."/>
            <person name="Borm T.J.A."/>
            <person name="Ohyanagi H."/>
            <person name="Mineta K."/>
            <person name="Michell C.T."/>
            <person name="Saber N."/>
            <person name="Kharbatia N.M."/>
            <person name="Rupper R.R."/>
            <person name="Sharp A.R."/>
            <person name="Dally N."/>
            <person name="Boughton B.A."/>
            <person name="Woo Y.H."/>
            <person name="Gao G."/>
            <person name="Schijlen E.G.W.M."/>
            <person name="Guo X."/>
            <person name="Momin A.A."/>
            <person name="Negrao S."/>
            <person name="Al-Babili S."/>
            <person name="Gehring C."/>
            <person name="Roessner U."/>
            <person name="Jung C."/>
            <person name="Murphy K."/>
            <person name="Arold S.T."/>
            <person name="Gojobori T."/>
            <person name="van der Linden C.G."/>
            <person name="van Loo E.N."/>
            <person name="Jellen E.N."/>
            <person name="Maughan P.J."/>
            <person name="Tester M."/>
        </authorList>
    </citation>
    <scope>NUCLEOTIDE SEQUENCE [LARGE SCALE GENOMIC DNA]</scope>
    <source>
        <strain evidence="3">cv. PI 614886</strain>
    </source>
</reference>
<keyword evidence="1" id="KW-0479">Metal-binding</keyword>
<sequence length="1097" mass="124261">MITSNSTPPSGARDVHVASDLSPQQLDINIKDLMIQADINMMLNQDELPDENPASKITGVPSIQDVNMLDEDKECNTSEINTAPDLLNGKNKSITPVIKQSFREAVQTSSQWFSEAQKIVISSTEWEDNDIPFPDPMKVVSFHKDTLEKLRKPWKLTLMGKCLGISVRPSFITQRVRVMWRPKGYLEIIDLGKDVYLFRFSIQDDYERAMLGGPWFILDHYLMITKWKPNFRPSMNPFDRMTVWIRFPELPVEYYDKEALFDIAKLACNPLRVDYATDHLTRARYARCFCFLCGKIGHTKEKCTLKVGLVDKEIPKNGEEQGKNSTHPTTATDGEDIQEAVLCAAAEPSHSIDQPIIISTPNSPPPPNHSCSTPFHENAITPLPPPNSISLIPHPEPIPVQADTITGRNFENCFNSSISPDSQPFDSSAMVIDRVASNSGEDRDDVHTLLQITKMMNSQLHHLNPLSVNLPSPSTPPSQQPLIPWFKQQVPWPSYPQHDLIPPPSNPQIINITLGNSEQDLESPDHLMKIFVIRKGIVGLQLEVNFWETKNTTRELDSMVIPLKMHDIVSMERTMQWKEWDKFDILFCGETKSNGLRAEKVAKLLGFDAFQFINPNGLRGRIWLMYNRNVELIDYVEGETKNYFHALFKFSPDSREVLLSAVHAPSSPAKRHKHWNDLQATLPPDDTPWLFLGDLNEVTKPSEKSGGLRFRQTQCLDLNKLAEAACLVDLGFSGNPLTWHNAREGLDLIQKRLDRALGNPSWLNTYPNTQGTIPNAINDSYISLIPKFDCPMTMKDFRPIGLCNSIYKLITKCISNRLKPIMDDLISPFQSSFIPNRSIEENIIIIKEVAHHFNKVSSKANLMALKIDLSKAFDCLEWSFIKDTLLSINLPSNIVNLIISCICNPRISLLWNGEVTESFSPSRGIRQGDPLSPYIFVLCLDRLSCMIQYKCGQCWWRGVIRNDKGIWVAGFATRFNALTAASAELMAIRDGLLLAWDKKIKDLELETDADSLSKMLKDPKSFEDSDLGNIIRDVAALLGRNWNVTIFHANRCVNYVADRLALMGRTKYKIGEKVPFNYPPPEVFQTYAMEIPEGQNP</sequence>
<feature type="domain" description="CCHC-type" evidence="2">
    <location>
        <begin position="290"/>
        <end position="303"/>
    </location>
</feature>
<dbReference type="InterPro" id="IPR044730">
    <property type="entry name" value="RNase_H-like_dom_plant"/>
</dbReference>
<dbReference type="AlphaFoldDB" id="A0A803LHK0"/>
<dbReference type="InterPro" id="IPR025558">
    <property type="entry name" value="DUF4283"/>
</dbReference>
<dbReference type="SUPFAM" id="SSF53098">
    <property type="entry name" value="Ribonuclease H-like"/>
    <property type="match status" value="1"/>
</dbReference>
<proteinExistence type="predicted"/>
<name>A0A803LHK0_CHEQI</name>
<reference evidence="3" key="2">
    <citation type="submission" date="2021-03" db="UniProtKB">
        <authorList>
            <consortium name="EnsemblPlants"/>
        </authorList>
    </citation>
    <scope>IDENTIFICATION</scope>
</reference>
<dbReference type="Gene3D" id="3.30.420.10">
    <property type="entry name" value="Ribonuclease H-like superfamily/Ribonuclease H"/>
    <property type="match status" value="1"/>
</dbReference>
<dbReference type="GO" id="GO:0003676">
    <property type="term" value="F:nucleic acid binding"/>
    <property type="evidence" value="ECO:0007669"/>
    <property type="project" value="InterPro"/>
</dbReference>
<evidence type="ECO:0000259" key="2">
    <source>
        <dbReference type="PROSITE" id="PS50158"/>
    </source>
</evidence>
<dbReference type="InterPro" id="IPR040256">
    <property type="entry name" value="At4g02000-like"/>
</dbReference>
<dbReference type="InterPro" id="IPR036691">
    <property type="entry name" value="Endo/exonu/phosph_ase_sf"/>
</dbReference>
<accession>A0A803LHK0</accession>
<evidence type="ECO:0000313" key="4">
    <source>
        <dbReference type="Proteomes" id="UP000596660"/>
    </source>
</evidence>
<dbReference type="CDD" id="cd06222">
    <property type="entry name" value="RNase_H_like"/>
    <property type="match status" value="1"/>
</dbReference>
<keyword evidence="1" id="KW-0863">Zinc-finger</keyword>
<dbReference type="InterPro" id="IPR043502">
    <property type="entry name" value="DNA/RNA_pol_sf"/>
</dbReference>
<keyword evidence="1" id="KW-0862">Zinc</keyword>
<dbReference type="PANTHER" id="PTHR31286:SF99">
    <property type="entry name" value="DUF4283 DOMAIN-CONTAINING PROTEIN"/>
    <property type="match status" value="1"/>
</dbReference>
<dbReference type="Pfam" id="PF14111">
    <property type="entry name" value="DUF4283"/>
    <property type="match status" value="1"/>
</dbReference>
<dbReference type="SUPFAM" id="SSF56672">
    <property type="entry name" value="DNA/RNA polymerases"/>
    <property type="match status" value="1"/>
</dbReference>
<dbReference type="PROSITE" id="PS50158">
    <property type="entry name" value="ZF_CCHC"/>
    <property type="match status" value="1"/>
</dbReference>
<dbReference type="GO" id="GO:0004523">
    <property type="term" value="F:RNA-DNA hybrid ribonuclease activity"/>
    <property type="evidence" value="ECO:0007669"/>
    <property type="project" value="InterPro"/>
</dbReference>
<dbReference type="InterPro" id="IPR036397">
    <property type="entry name" value="RNaseH_sf"/>
</dbReference>
<evidence type="ECO:0000256" key="1">
    <source>
        <dbReference type="PROSITE-ProRule" id="PRU00047"/>
    </source>
</evidence>
<dbReference type="CDD" id="cd01650">
    <property type="entry name" value="RT_nLTR_like"/>
    <property type="match status" value="1"/>
</dbReference>
<dbReference type="SUPFAM" id="SSF56219">
    <property type="entry name" value="DNase I-like"/>
    <property type="match status" value="1"/>
</dbReference>
<dbReference type="InterPro" id="IPR012337">
    <property type="entry name" value="RNaseH-like_sf"/>
</dbReference>
<evidence type="ECO:0000313" key="3">
    <source>
        <dbReference type="EnsemblPlants" id="AUR62013447-RA:cds"/>
    </source>
</evidence>
<dbReference type="Proteomes" id="UP000596660">
    <property type="component" value="Unplaced"/>
</dbReference>